<dbReference type="SUPFAM" id="SSF53850">
    <property type="entry name" value="Periplasmic binding protein-like II"/>
    <property type="match status" value="1"/>
</dbReference>
<protein>
    <submittedName>
        <fullName evidence="2">Amino acid ABC transporter substrate-binding protein, PAAT family</fullName>
    </submittedName>
</protein>
<name>A0A1W1X326_9NEIS</name>
<dbReference type="OrthoDB" id="8585936at2"/>
<dbReference type="EMBL" id="FWXD01000002">
    <property type="protein sequence ID" value="SMC18379.1"/>
    <property type="molecule type" value="Genomic_DNA"/>
</dbReference>
<dbReference type="AlphaFoldDB" id="A0A1W1X326"/>
<evidence type="ECO:0000256" key="1">
    <source>
        <dbReference type="SAM" id="SignalP"/>
    </source>
</evidence>
<organism evidence="2 3">
    <name type="scientific">Andreprevotia lacus DSM 23236</name>
    <dbReference type="NCBI Taxonomy" id="1121001"/>
    <lineage>
        <taxon>Bacteria</taxon>
        <taxon>Pseudomonadati</taxon>
        <taxon>Pseudomonadota</taxon>
        <taxon>Betaproteobacteria</taxon>
        <taxon>Neisseriales</taxon>
        <taxon>Chitinibacteraceae</taxon>
        <taxon>Andreprevotia</taxon>
    </lineage>
</organism>
<evidence type="ECO:0000313" key="2">
    <source>
        <dbReference type="EMBL" id="SMC18379.1"/>
    </source>
</evidence>
<feature type="signal peptide" evidence="1">
    <location>
        <begin position="1"/>
        <end position="21"/>
    </location>
</feature>
<keyword evidence="3" id="KW-1185">Reference proteome</keyword>
<gene>
    <name evidence="2" type="ORF">SAMN02745857_00552</name>
</gene>
<accession>A0A1W1X326</accession>
<sequence length="253" mass="28960">MACLLRICALLLLLVFAPAQAAVRQIVLYNYYDAPPFVTVPGQGLTYVLADQLNRLGSGRFHFEVVVMPRRRLDLEVVRAESGWVVPWANPLWFGDASRQRYRWTPAVLRDTDWWLSRRDKPLQLSQLKEGGSLQFGGLLGHRYPDLADAIDSEHIKRYDAADYGSSLRMLLAGRVDFITMPASVTVWMRREYGAQFPRLLLQPRNQSYERCLFSPNGDAELADFLAQSVQQLAGNADWQRELRAYQSRDPVQ</sequence>
<proteinExistence type="predicted"/>
<feature type="chain" id="PRO_5012438778" evidence="1">
    <location>
        <begin position="22"/>
        <end position="253"/>
    </location>
</feature>
<evidence type="ECO:0000313" key="3">
    <source>
        <dbReference type="Proteomes" id="UP000192761"/>
    </source>
</evidence>
<dbReference type="STRING" id="1121001.SAMN02745857_00552"/>
<keyword evidence="1" id="KW-0732">Signal</keyword>
<reference evidence="2 3" key="1">
    <citation type="submission" date="2017-04" db="EMBL/GenBank/DDBJ databases">
        <authorList>
            <person name="Afonso C.L."/>
            <person name="Miller P.J."/>
            <person name="Scott M.A."/>
            <person name="Spackman E."/>
            <person name="Goraichik I."/>
            <person name="Dimitrov K.M."/>
            <person name="Suarez D.L."/>
            <person name="Swayne D.E."/>
        </authorList>
    </citation>
    <scope>NUCLEOTIDE SEQUENCE [LARGE SCALE GENOMIC DNA]</scope>
    <source>
        <strain evidence="2 3">DSM 23236</strain>
    </source>
</reference>
<dbReference type="RefSeq" id="WP_084089009.1">
    <property type="nucleotide sequence ID" value="NZ_FWXD01000002.1"/>
</dbReference>
<dbReference type="Proteomes" id="UP000192761">
    <property type="component" value="Unassembled WGS sequence"/>
</dbReference>